<sequence length="50" mass="5837">MKMELKGCKVLVSKMQDVDPWLHLERNMTNEEYMKAVLQAKEHISAGDIF</sequence>
<dbReference type="AlphaFoldDB" id="A0A2Z7APM8"/>
<gene>
    <name evidence="1" type="ORF">F511_22867</name>
</gene>
<evidence type="ECO:0000313" key="2">
    <source>
        <dbReference type="Proteomes" id="UP000250235"/>
    </source>
</evidence>
<name>A0A2Z7APM8_9LAMI</name>
<protein>
    <submittedName>
        <fullName evidence="1">Anthranilate synthase alpha subunit 2, chloroplastic-like</fullName>
    </submittedName>
</protein>
<dbReference type="EMBL" id="KV013372">
    <property type="protein sequence ID" value="KZV23805.1"/>
    <property type="molecule type" value="Genomic_DNA"/>
</dbReference>
<evidence type="ECO:0000313" key="1">
    <source>
        <dbReference type="EMBL" id="KZV23805.1"/>
    </source>
</evidence>
<accession>A0A2Z7APM8</accession>
<dbReference type="OrthoDB" id="1865897at2759"/>
<reference evidence="1 2" key="1">
    <citation type="journal article" date="2015" name="Proc. Natl. Acad. Sci. U.S.A.">
        <title>The resurrection genome of Boea hygrometrica: A blueprint for survival of dehydration.</title>
        <authorList>
            <person name="Xiao L."/>
            <person name="Yang G."/>
            <person name="Zhang L."/>
            <person name="Yang X."/>
            <person name="Zhao S."/>
            <person name="Ji Z."/>
            <person name="Zhou Q."/>
            <person name="Hu M."/>
            <person name="Wang Y."/>
            <person name="Chen M."/>
            <person name="Xu Y."/>
            <person name="Jin H."/>
            <person name="Xiao X."/>
            <person name="Hu G."/>
            <person name="Bao F."/>
            <person name="Hu Y."/>
            <person name="Wan P."/>
            <person name="Li L."/>
            <person name="Deng X."/>
            <person name="Kuang T."/>
            <person name="Xiang C."/>
            <person name="Zhu J.K."/>
            <person name="Oliver M.J."/>
            <person name="He Y."/>
        </authorList>
    </citation>
    <scope>NUCLEOTIDE SEQUENCE [LARGE SCALE GENOMIC DNA]</scope>
    <source>
        <strain evidence="2">cv. XS01</strain>
    </source>
</reference>
<dbReference type="Proteomes" id="UP000250235">
    <property type="component" value="Unassembled WGS sequence"/>
</dbReference>
<keyword evidence="2" id="KW-1185">Reference proteome</keyword>
<proteinExistence type="predicted"/>
<organism evidence="1 2">
    <name type="scientific">Dorcoceras hygrometricum</name>
    <dbReference type="NCBI Taxonomy" id="472368"/>
    <lineage>
        <taxon>Eukaryota</taxon>
        <taxon>Viridiplantae</taxon>
        <taxon>Streptophyta</taxon>
        <taxon>Embryophyta</taxon>
        <taxon>Tracheophyta</taxon>
        <taxon>Spermatophyta</taxon>
        <taxon>Magnoliopsida</taxon>
        <taxon>eudicotyledons</taxon>
        <taxon>Gunneridae</taxon>
        <taxon>Pentapetalae</taxon>
        <taxon>asterids</taxon>
        <taxon>lamiids</taxon>
        <taxon>Lamiales</taxon>
        <taxon>Gesneriaceae</taxon>
        <taxon>Didymocarpoideae</taxon>
        <taxon>Trichosporeae</taxon>
        <taxon>Loxocarpinae</taxon>
        <taxon>Dorcoceras</taxon>
    </lineage>
</organism>